<feature type="domain" description="Peptidase M48" evidence="12">
    <location>
        <begin position="137"/>
        <end position="319"/>
    </location>
</feature>
<feature type="transmembrane region" description="Helical" evidence="11">
    <location>
        <begin position="95"/>
        <end position="116"/>
    </location>
</feature>
<dbReference type="PANTHER" id="PTHR43221:SF2">
    <property type="entry name" value="PROTEASE HTPX HOMOLOG"/>
    <property type="match status" value="1"/>
</dbReference>
<evidence type="ECO:0000256" key="2">
    <source>
        <dbReference type="ARBA" id="ARBA00022475"/>
    </source>
</evidence>
<evidence type="ECO:0000256" key="4">
    <source>
        <dbReference type="ARBA" id="ARBA00022692"/>
    </source>
</evidence>
<dbReference type="PANTHER" id="PTHR43221">
    <property type="entry name" value="PROTEASE HTPX"/>
    <property type="match status" value="1"/>
</dbReference>
<comment type="caution">
    <text evidence="13">The sequence shown here is derived from an EMBL/GenBank/DDBJ whole genome shotgun (WGS) entry which is preliminary data.</text>
</comment>
<dbReference type="InterPro" id="IPR050083">
    <property type="entry name" value="HtpX_protease"/>
</dbReference>
<comment type="cofactor">
    <cofactor evidence="1">
        <name>Zn(2+)</name>
        <dbReference type="ChEBI" id="CHEBI:29105"/>
    </cofactor>
</comment>
<keyword evidence="6" id="KW-0378">Hydrolase</keyword>
<evidence type="ECO:0000313" key="14">
    <source>
        <dbReference type="Proteomes" id="UP000319865"/>
    </source>
</evidence>
<keyword evidence="5" id="KW-0479">Metal-binding</keyword>
<protein>
    <submittedName>
        <fullName evidence="13">Zn-dependent protease with chaperone function</fullName>
    </submittedName>
</protein>
<feature type="transmembrane region" description="Helical" evidence="11">
    <location>
        <begin position="21"/>
        <end position="42"/>
    </location>
</feature>
<evidence type="ECO:0000313" key="13">
    <source>
        <dbReference type="EMBL" id="TQN37341.1"/>
    </source>
</evidence>
<keyword evidence="2" id="KW-1003">Cell membrane</keyword>
<keyword evidence="7" id="KW-0862">Zinc</keyword>
<keyword evidence="3 13" id="KW-0645">Protease</keyword>
<feature type="transmembrane region" description="Helical" evidence="11">
    <location>
        <begin position="364"/>
        <end position="386"/>
    </location>
</feature>
<evidence type="ECO:0000256" key="11">
    <source>
        <dbReference type="SAM" id="Phobius"/>
    </source>
</evidence>
<dbReference type="AlphaFoldDB" id="A0A543NZQ4"/>
<evidence type="ECO:0000259" key="12">
    <source>
        <dbReference type="Pfam" id="PF01435"/>
    </source>
</evidence>
<sequence length="863" mass="89566">MSTATVREPRVDVLAYPAPTTARFVLVVTSLLTAGLFLGTWLHNAGPVGQSWSEAVTACRQQTLPDPSDPAGGLGGLARTAEFAACTGPVENRRAVYSLAGLAAGALGALVLLYAAPVLIRRRRQLVEPNPKLDRARERFAEMATEAGVRPPRLAVGSTTVGDAFSFGTPGRYTVVLPKAVVIKLGKSQTYEPLIRHELAHISARDVPLAWTASSLWYAVATLLLVPVALAPVYGDASVLPDYLWRAALLTVVALLVSRATLRSREFDADLRAVARQPSGARPLVDLLRRSVRPPARRGWRQILSNHPDPLARARVVERPELAAAVTFLDGLVAAFLASLSAPLLVSHLTTVLAPLGGTDVANVLPFLLVGPLLGATVGLGLWRQALVARVTGGRPEVLPVALGIVVGLTVGQMASLANVALGWQPPHPGEFAAVTALALGGTYVVAGLGELWADASPRFRRSRAGWVGAVTMSSIIFALVLWMSESLRQAFELGGWLLASGVLFSAGGGLVPGVIALLLAAAVLWAVLAARRCTTAPSWLVEEGVADSWARPHRPLLGPTLLAGLLAGLVAALTVMGDRALAAESATPEGVFRYLAVAAAGAGGAALALTVLGGRRGPGLVLLAVPLGSLVAAAGLVVVGAASGGWTSALWGAVVRPTLGLGLIVALAVAGAALARPLFRGAPNAAIPAASALLAAAMSLWALVGGAVLTPFTDPSRLEADIAEIEGAIEALTYLDTIRPDAGSRYLDAAEETVRLTQDSSLDAGEVADRLTAGPIAQLSELAQDMADVAVHDAQVRAVHDELLAAVEAKLSSVEAIVAYARTGDQAYVEDYQRFQAQADAHVGAWNSGADELSKRSDEELD</sequence>
<dbReference type="Pfam" id="PF01435">
    <property type="entry name" value="Peptidase_M48"/>
    <property type="match status" value="1"/>
</dbReference>
<dbReference type="RefSeq" id="WP_142027321.1">
    <property type="nucleotide sequence ID" value="NZ_VFQE01000002.1"/>
</dbReference>
<evidence type="ECO:0000256" key="10">
    <source>
        <dbReference type="ARBA" id="ARBA00023136"/>
    </source>
</evidence>
<dbReference type="Gene3D" id="3.30.2010.10">
    <property type="entry name" value="Metalloproteases ('zincins'), catalytic domain"/>
    <property type="match status" value="1"/>
</dbReference>
<reference evidence="13 14" key="1">
    <citation type="submission" date="2019-06" db="EMBL/GenBank/DDBJ databases">
        <title>Sequencing the genomes of 1000 actinobacteria strains.</title>
        <authorList>
            <person name="Klenk H.-P."/>
        </authorList>
    </citation>
    <scope>NUCLEOTIDE SEQUENCE [LARGE SCALE GENOMIC DNA]</scope>
    <source>
        <strain evidence="13 14">DSM 46837</strain>
    </source>
</reference>
<feature type="transmembrane region" description="Helical" evidence="11">
    <location>
        <begin position="557"/>
        <end position="577"/>
    </location>
</feature>
<feature type="transmembrane region" description="Helical" evidence="11">
    <location>
        <begin position="592"/>
        <end position="614"/>
    </location>
</feature>
<feature type="transmembrane region" description="Helical" evidence="11">
    <location>
        <begin position="398"/>
        <end position="420"/>
    </location>
</feature>
<feature type="transmembrane region" description="Helical" evidence="11">
    <location>
        <begin position="465"/>
        <end position="484"/>
    </location>
</feature>
<feature type="transmembrane region" description="Helical" evidence="11">
    <location>
        <begin position="655"/>
        <end position="676"/>
    </location>
</feature>
<feature type="transmembrane region" description="Helical" evidence="11">
    <location>
        <begin position="496"/>
        <end position="529"/>
    </location>
</feature>
<keyword evidence="10 11" id="KW-0472">Membrane</keyword>
<feature type="transmembrane region" description="Helical" evidence="11">
    <location>
        <begin position="432"/>
        <end position="453"/>
    </location>
</feature>
<dbReference type="OrthoDB" id="4889053at2"/>
<feature type="transmembrane region" description="Helical" evidence="11">
    <location>
        <begin position="322"/>
        <end position="344"/>
    </location>
</feature>
<feature type="transmembrane region" description="Helical" evidence="11">
    <location>
        <begin position="688"/>
        <end position="710"/>
    </location>
</feature>
<dbReference type="Proteomes" id="UP000319865">
    <property type="component" value="Unassembled WGS sequence"/>
</dbReference>
<name>A0A543NZQ4_9ACTN</name>
<keyword evidence="14" id="KW-1185">Reference proteome</keyword>
<evidence type="ECO:0000256" key="7">
    <source>
        <dbReference type="ARBA" id="ARBA00022833"/>
    </source>
</evidence>
<dbReference type="GO" id="GO:0046872">
    <property type="term" value="F:metal ion binding"/>
    <property type="evidence" value="ECO:0007669"/>
    <property type="project" value="UniProtKB-KW"/>
</dbReference>
<feature type="transmembrane region" description="Helical" evidence="11">
    <location>
        <begin position="243"/>
        <end position="262"/>
    </location>
</feature>
<evidence type="ECO:0000256" key="5">
    <source>
        <dbReference type="ARBA" id="ARBA00022723"/>
    </source>
</evidence>
<dbReference type="GO" id="GO:0006508">
    <property type="term" value="P:proteolysis"/>
    <property type="evidence" value="ECO:0007669"/>
    <property type="project" value="UniProtKB-KW"/>
</dbReference>
<evidence type="ECO:0000256" key="1">
    <source>
        <dbReference type="ARBA" id="ARBA00001947"/>
    </source>
</evidence>
<evidence type="ECO:0000256" key="6">
    <source>
        <dbReference type="ARBA" id="ARBA00022801"/>
    </source>
</evidence>
<keyword evidence="8 11" id="KW-1133">Transmembrane helix</keyword>
<dbReference type="GO" id="GO:0004222">
    <property type="term" value="F:metalloendopeptidase activity"/>
    <property type="evidence" value="ECO:0007669"/>
    <property type="project" value="InterPro"/>
</dbReference>
<keyword evidence="4 11" id="KW-0812">Transmembrane</keyword>
<keyword evidence="9" id="KW-0482">Metalloprotease</keyword>
<evidence type="ECO:0000256" key="8">
    <source>
        <dbReference type="ARBA" id="ARBA00022989"/>
    </source>
</evidence>
<feature type="transmembrane region" description="Helical" evidence="11">
    <location>
        <begin position="621"/>
        <end position="643"/>
    </location>
</feature>
<organism evidence="13 14">
    <name type="scientific">Blastococcus colisei</name>
    <dbReference type="NCBI Taxonomy" id="1564162"/>
    <lineage>
        <taxon>Bacteria</taxon>
        <taxon>Bacillati</taxon>
        <taxon>Actinomycetota</taxon>
        <taxon>Actinomycetes</taxon>
        <taxon>Geodermatophilales</taxon>
        <taxon>Geodermatophilaceae</taxon>
        <taxon>Blastococcus</taxon>
    </lineage>
</organism>
<dbReference type="EMBL" id="VFQE01000002">
    <property type="protein sequence ID" value="TQN37341.1"/>
    <property type="molecule type" value="Genomic_DNA"/>
</dbReference>
<accession>A0A543NZQ4</accession>
<dbReference type="InterPro" id="IPR001915">
    <property type="entry name" value="Peptidase_M48"/>
</dbReference>
<proteinExistence type="predicted"/>
<evidence type="ECO:0000256" key="9">
    <source>
        <dbReference type="ARBA" id="ARBA00023049"/>
    </source>
</evidence>
<feature type="transmembrane region" description="Helical" evidence="11">
    <location>
        <begin position="209"/>
        <end position="231"/>
    </location>
</feature>
<evidence type="ECO:0000256" key="3">
    <source>
        <dbReference type="ARBA" id="ARBA00022670"/>
    </source>
</evidence>
<gene>
    <name evidence="13" type="ORF">FHU33_3988</name>
</gene>